<keyword evidence="3" id="KW-0813">Transport</keyword>
<sequence length="549" mass="60950">MSSALDQDDVRRFMQDLPPWYKSPGLIRLYLLLLSPMVTSAAWGFDLSMTNGLQAVSVFMDNFGNPTGATLGFYGASMTVGGIVACIIGGPLNDRFGRRTLVFVGGLIVIGMVLMETFATSFSMFSGAKLVLGFGSNLQQIAAPVLITELVHPKQRETLTSIYNTCIFVGLIIGSWVTFATFSMETQWAWKLPCILQLMLPCFQALTIWFCPESPRWLCSRGRIDEAQAILVKYHGNGVRTPLVEAELQEILAGLEADKTQIKFNKEGIKTVLGSKGNRHRLWLGFWTAIGSQCLGSNFVSTYLPLILDQVGMTSSKEKTLINGLVNIWQWVCAVGAAFVIPRVGRRTVFLTSSIGMTVTFIVWTALTATYLRDPKDGYGIGLIVIIFVFSFFTAICWIPLVIAYPLEVVTTKQRGVFFSWTMFSINASAFVASYLNPVALENIGWRYYIVQCVFNSAFVVLIYFTYVETRGFTLEEIAGIFDGTDDFQHAKALVTVGLEKETEMTVATHEDHVDNKPAVESKAVLEDLKLQLRTQQMSIIPGLRVTKK</sequence>
<dbReference type="AlphaFoldDB" id="A0A8H7KF52"/>
<dbReference type="SUPFAM" id="SSF103473">
    <property type="entry name" value="MFS general substrate transporter"/>
    <property type="match status" value="1"/>
</dbReference>
<feature type="transmembrane region" description="Helical" evidence="7">
    <location>
        <begin position="69"/>
        <end position="89"/>
    </location>
</feature>
<evidence type="ECO:0000256" key="4">
    <source>
        <dbReference type="ARBA" id="ARBA00022692"/>
    </source>
</evidence>
<feature type="transmembrane region" description="Helical" evidence="7">
    <location>
        <begin position="448"/>
        <end position="467"/>
    </location>
</feature>
<evidence type="ECO:0000256" key="2">
    <source>
        <dbReference type="ARBA" id="ARBA00010992"/>
    </source>
</evidence>
<dbReference type="GO" id="GO:0016020">
    <property type="term" value="C:membrane"/>
    <property type="evidence" value="ECO:0007669"/>
    <property type="project" value="UniProtKB-SubCell"/>
</dbReference>
<name>A0A8H7KF52_BIOOC</name>
<evidence type="ECO:0000256" key="5">
    <source>
        <dbReference type="ARBA" id="ARBA00022989"/>
    </source>
</evidence>
<dbReference type="Proteomes" id="UP000616885">
    <property type="component" value="Unassembled WGS sequence"/>
</dbReference>
<dbReference type="InterPro" id="IPR050360">
    <property type="entry name" value="MFS_Sugar_Transporters"/>
</dbReference>
<evidence type="ECO:0000256" key="7">
    <source>
        <dbReference type="SAM" id="Phobius"/>
    </source>
</evidence>
<comment type="similarity">
    <text evidence="2">Belongs to the major facilitator superfamily. Sugar transporter (TC 2.A.1.1) family.</text>
</comment>
<reference evidence="9" key="1">
    <citation type="submission" date="2020-10" db="EMBL/GenBank/DDBJ databases">
        <title>High-Quality Genome Resource of Clonostachys rosea strain S41 by Oxford Nanopore Long-Read Sequencing.</title>
        <authorList>
            <person name="Wang H."/>
        </authorList>
    </citation>
    <scope>NUCLEOTIDE SEQUENCE</scope>
    <source>
        <strain evidence="9">S41</strain>
    </source>
</reference>
<feature type="transmembrane region" description="Helical" evidence="7">
    <location>
        <begin position="417"/>
        <end position="436"/>
    </location>
</feature>
<dbReference type="Gene3D" id="1.20.1250.20">
    <property type="entry name" value="MFS general substrate transporter like domains"/>
    <property type="match status" value="1"/>
</dbReference>
<dbReference type="InterPro" id="IPR036259">
    <property type="entry name" value="MFS_trans_sf"/>
</dbReference>
<keyword evidence="6 7" id="KW-0472">Membrane</keyword>
<feature type="transmembrane region" description="Helical" evidence="7">
    <location>
        <begin position="379"/>
        <end position="405"/>
    </location>
</feature>
<feature type="transmembrane region" description="Helical" evidence="7">
    <location>
        <begin position="101"/>
        <end position="124"/>
    </location>
</feature>
<proteinExistence type="inferred from homology"/>
<dbReference type="FunFam" id="1.20.1250.20:FF:000134">
    <property type="entry name" value="MFS sugar transporter protein"/>
    <property type="match status" value="1"/>
</dbReference>
<evidence type="ECO:0000256" key="3">
    <source>
        <dbReference type="ARBA" id="ARBA00022448"/>
    </source>
</evidence>
<evidence type="ECO:0000313" key="10">
    <source>
        <dbReference type="Proteomes" id="UP000616885"/>
    </source>
</evidence>
<dbReference type="PROSITE" id="PS50850">
    <property type="entry name" value="MFS"/>
    <property type="match status" value="1"/>
</dbReference>
<evidence type="ECO:0000256" key="1">
    <source>
        <dbReference type="ARBA" id="ARBA00004141"/>
    </source>
</evidence>
<dbReference type="InterPro" id="IPR005828">
    <property type="entry name" value="MFS_sugar_transport-like"/>
</dbReference>
<feature type="transmembrane region" description="Helical" evidence="7">
    <location>
        <begin position="348"/>
        <end position="367"/>
    </location>
</feature>
<feature type="transmembrane region" description="Helical" evidence="7">
    <location>
        <begin position="162"/>
        <end position="182"/>
    </location>
</feature>
<gene>
    <name evidence="9" type="ORF">IM811_016457</name>
</gene>
<dbReference type="InterPro" id="IPR020846">
    <property type="entry name" value="MFS_dom"/>
</dbReference>
<feature type="transmembrane region" description="Helical" evidence="7">
    <location>
        <begin position="282"/>
        <end position="301"/>
    </location>
</feature>
<accession>A0A8H7KF52</accession>
<evidence type="ECO:0000313" key="9">
    <source>
        <dbReference type="EMBL" id="KAF9748662.1"/>
    </source>
</evidence>
<dbReference type="EMBL" id="JADCTT010000008">
    <property type="protein sequence ID" value="KAF9748662.1"/>
    <property type="molecule type" value="Genomic_DNA"/>
</dbReference>
<feature type="transmembrane region" description="Helical" evidence="7">
    <location>
        <begin position="29"/>
        <end position="49"/>
    </location>
</feature>
<dbReference type="Pfam" id="PF00083">
    <property type="entry name" value="Sugar_tr"/>
    <property type="match status" value="1"/>
</dbReference>
<keyword evidence="5 7" id="KW-1133">Transmembrane helix</keyword>
<feature type="domain" description="Major facilitator superfamily (MFS) profile" evidence="8">
    <location>
        <begin position="32"/>
        <end position="471"/>
    </location>
</feature>
<evidence type="ECO:0000259" key="8">
    <source>
        <dbReference type="PROSITE" id="PS50850"/>
    </source>
</evidence>
<evidence type="ECO:0000256" key="6">
    <source>
        <dbReference type="ARBA" id="ARBA00023136"/>
    </source>
</evidence>
<keyword evidence="4 7" id="KW-0812">Transmembrane</keyword>
<dbReference type="GO" id="GO:0005351">
    <property type="term" value="F:carbohydrate:proton symporter activity"/>
    <property type="evidence" value="ECO:0007669"/>
    <property type="project" value="TreeGrafter"/>
</dbReference>
<dbReference type="PANTHER" id="PTHR48022">
    <property type="entry name" value="PLASTIDIC GLUCOSE TRANSPORTER 4"/>
    <property type="match status" value="1"/>
</dbReference>
<feature type="transmembrane region" description="Helical" evidence="7">
    <location>
        <begin position="321"/>
        <end position="341"/>
    </location>
</feature>
<comment type="caution">
    <text evidence="9">The sequence shown here is derived from an EMBL/GenBank/DDBJ whole genome shotgun (WGS) entry which is preliminary data.</text>
</comment>
<organism evidence="9 10">
    <name type="scientific">Bionectria ochroleuca</name>
    <name type="common">Gliocladium roseum</name>
    <dbReference type="NCBI Taxonomy" id="29856"/>
    <lineage>
        <taxon>Eukaryota</taxon>
        <taxon>Fungi</taxon>
        <taxon>Dikarya</taxon>
        <taxon>Ascomycota</taxon>
        <taxon>Pezizomycotina</taxon>
        <taxon>Sordariomycetes</taxon>
        <taxon>Hypocreomycetidae</taxon>
        <taxon>Hypocreales</taxon>
        <taxon>Bionectriaceae</taxon>
        <taxon>Clonostachys</taxon>
    </lineage>
</organism>
<dbReference type="PANTHER" id="PTHR48022:SF64">
    <property type="entry name" value="MAJOR FACILITATOR SUPERFAMILY (MFS) PROFILE DOMAIN-CONTAINING PROTEIN"/>
    <property type="match status" value="1"/>
</dbReference>
<protein>
    <recommendedName>
        <fullName evidence="8">Major facilitator superfamily (MFS) profile domain-containing protein</fullName>
    </recommendedName>
</protein>
<comment type="subcellular location">
    <subcellularLocation>
        <location evidence="1">Membrane</location>
        <topology evidence="1">Multi-pass membrane protein</topology>
    </subcellularLocation>
</comment>